<gene>
    <name evidence="2" type="ORF">A8806_10793</name>
</gene>
<protein>
    <submittedName>
        <fullName evidence="2">Sugar phosphate isomerase/epimerase</fullName>
    </submittedName>
</protein>
<reference evidence="2 3" key="1">
    <citation type="submission" date="2018-05" db="EMBL/GenBank/DDBJ databases">
        <title>The Hungate 1000. A catalogue of reference genomes from the rumen microbiome.</title>
        <authorList>
            <person name="Kelly W."/>
        </authorList>
    </citation>
    <scope>NUCLEOTIDE SEQUENCE [LARGE SCALE GENOMIC DNA]</scope>
    <source>
        <strain evidence="2 3">NLAE-zl-C242</strain>
    </source>
</reference>
<dbReference type="PANTHER" id="PTHR12110">
    <property type="entry name" value="HYDROXYPYRUVATE ISOMERASE"/>
    <property type="match status" value="1"/>
</dbReference>
<evidence type="ECO:0000313" key="3">
    <source>
        <dbReference type="Proteomes" id="UP000245845"/>
    </source>
</evidence>
<proteinExistence type="predicted"/>
<accession>A0A2Y9BIC3</accession>
<sequence>MKAVASFGIVNADTSGPGAFLRAAKWYWDEITDMFPAAGFSSIMIPMVPNTENVSRNGAPICTASIRTRFGSPKGYLSYLNDKGVENVEAITISAQSQFNSLFETGLPIEKFFDEFYDHAADTVEALQELKGSTLLVSPTPGIGFLNQTFNGDENQIEKFLADAAQCMNRIGANCRKNQINLAIRNEYWTLMRGTGIDAFMKIVDKELVSYAPDPAHLHIAGADPDAYFKKYAGQAKAVCFTDTKFVDESDVYKTISPEFPQDGRLQRVYYDLGFGDMDFEKLYAILKEADFDGPVILDSKYSLDIPKGILRMRTFWNNLEKNYAAKEVQ</sequence>
<dbReference type="InterPro" id="IPR013022">
    <property type="entry name" value="Xyl_isomerase-like_TIM-brl"/>
</dbReference>
<dbReference type="Gene3D" id="3.20.20.150">
    <property type="entry name" value="Divalent-metal-dependent TIM barrel enzymes"/>
    <property type="match status" value="1"/>
</dbReference>
<keyword evidence="2" id="KW-0413">Isomerase</keyword>
<dbReference type="AlphaFoldDB" id="A0A2Y9BIC3"/>
<dbReference type="Pfam" id="PF01261">
    <property type="entry name" value="AP_endonuc_2"/>
    <property type="match status" value="1"/>
</dbReference>
<evidence type="ECO:0000313" key="2">
    <source>
        <dbReference type="EMBL" id="PWJ28945.1"/>
    </source>
</evidence>
<comment type="caution">
    <text evidence="2">The sequence shown here is derived from an EMBL/GenBank/DDBJ whole genome shotgun (WGS) entry which is preliminary data.</text>
</comment>
<organism evidence="2 3">
    <name type="scientific">Faecalicatena orotica</name>
    <dbReference type="NCBI Taxonomy" id="1544"/>
    <lineage>
        <taxon>Bacteria</taxon>
        <taxon>Bacillati</taxon>
        <taxon>Bacillota</taxon>
        <taxon>Clostridia</taxon>
        <taxon>Lachnospirales</taxon>
        <taxon>Lachnospiraceae</taxon>
        <taxon>Faecalicatena</taxon>
    </lineage>
</organism>
<dbReference type="InterPro" id="IPR036237">
    <property type="entry name" value="Xyl_isomerase-like_sf"/>
</dbReference>
<dbReference type="EMBL" id="QGDL01000007">
    <property type="protein sequence ID" value="PWJ28945.1"/>
    <property type="molecule type" value="Genomic_DNA"/>
</dbReference>
<keyword evidence="3" id="KW-1185">Reference proteome</keyword>
<dbReference type="OrthoDB" id="2050286at2"/>
<dbReference type="PANTHER" id="PTHR12110:SF41">
    <property type="entry name" value="INOSOSE DEHYDRATASE"/>
    <property type="match status" value="1"/>
</dbReference>
<name>A0A2Y9BIC3_9FIRM</name>
<dbReference type="Proteomes" id="UP000245845">
    <property type="component" value="Unassembled WGS sequence"/>
</dbReference>
<evidence type="ECO:0000259" key="1">
    <source>
        <dbReference type="Pfam" id="PF01261"/>
    </source>
</evidence>
<dbReference type="InterPro" id="IPR050312">
    <property type="entry name" value="IolE/XylAMocC-like"/>
</dbReference>
<dbReference type="GO" id="GO:0016853">
    <property type="term" value="F:isomerase activity"/>
    <property type="evidence" value="ECO:0007669"/>
    <property type="project" value="UniProtKB-KW"/>
</dbReference>
<dbReference type="SUPFAM" id="SSF51658">
    <property type="entry name" value="Xylose isomerase-like"/>
    <property type="match status" value="1"/>
</dbReference>
<dbReference type="RefSeq" id="WP_109731485.1">
    <property type="nucleotide sequence ID" value="NZ_BAAACK010000011.1"/>
</dbReference>
<feature type="domain" description="Xylose isomerase-like TIM barrel" evidence="1">
    <location>
        <begin position="76"/>
        <end position="303"/>
    </location>
</feature>